<evidence type="ECO:0008006" key="3">
    <source>
        <dbReference type="Google" id="ProtNLM"/>
    </source>
</evidence>
<dbReference type="Gene3D" id="3.40.50.2000">
    <property type="entry name" value="Glycogen Phosphorylase B"/>
    <property type="match status" value="1"/>
</dbReference>
<reference evidence="1 2" key="1">
    <citation type="submission" date="2018-06" db="EMBL/GenBank/DDBJ databases">
        <title>The draft genome sequence of Crocinitomix sp. SM1701.</title>
        <authorList>
            <person name="Zhang X."/>
        </authorList>
    </citation>
    <scope>NUCLEOTIDE SEQUENCE [LARGE SCALE GENOMIC DNA]</scope>
    <source>
        <strain evidence="1 2">SM1701</strain>
    </source>
</reference>
<protein>
    <recommendedName>
        <fullName evidence="3">Glycosyl transferase family 28 C-terminal domain-containing protein</fullName>
    </recommendedName>
</protein>
<dbReference type="OrthoDB" id="9803241at2"/>
<dbReference type="RefSeq" id="WP_111061414.1">
    <property type="nucleotide sequence ID" value="NZ_JBHUCU010000007.1"/>
</dbReference>
<evidence type="ECO:0000313" key="1">
    <source>
        <dbReference type="EMBL" id="PZE18514.1"/>
    </source>
</evidence>
<comment type="caution">
    <text evidence="1">The sequence shown here is derived from an EMBL/GenBank/DDBJ whole genome shotgun (WGS) entry which is preliminary data.</text>
</comment>
<dbReference type="EMBL" id="QKSB01000001">
    <property type="protein sequence ID" value="PZE18514.1"/>
    <property type="molecule type" value="Genomic_DNA"/>
</dbReference>
<name>A0A2W1N3U5_9FLAO</name>
<dbReference type="Proteomes" id="UP000249248">
    <property type="component" value="Unassembled WGS sequence"/>
</dbReference>
<dbReference type="SUPFAM" id="SSF53756">
    <property type="entry name" value="UDP-Glycosyltransferase/glycogen phosphorylase"/>
    <property type="match status" value="1"/>
</dbReference>
<sequence length="326" mass="37761">MFQPNDIKNATVLIAPLDWGSGHTTRTFALIKKLILQKNKIIFAGNQSQIDFIKKEGLAIETVELEGYQFNFNPNYSLYLQVSKQLLKLKNAIKIEKKWLANYLKEHVIDFIISDNRYGFYHNSVKSIFLTHQTNLDISFGKNMVNKILKNKIEKFDVCWIPDYQDQRLSGKLSNHKLTIPTYFIGPLSRFKPTLKPQHDFVYKYLFIVSGPSPHKEQLLDKIIQFTSTSNYDIGIVTNILQPKKTPTKNTILFINPTTSELQQLIVNSETIICKCGYTSLMELSTLQKNTFYIPSQNQQEQAYLRKLHQKLTPKNLQTIALFFKA</sequence>
<accession>A0A2W1N3U5</accession>
<keyword evidence="2" id="KW-1185">Reference proteome</keyword>
<proteinExistence type="predicted"/>
<organism evidence="1 2">
    <name type="scientific">Putridiphycobacter roseus</name>
    <dbReference type="NCBI Taxonomy" id="2219161"/>
    <lineage>
        <taxon>Bacteria</taxon>
        <taxon>Pseudomonadati</taxon>
        <taxon>Bacteroidota</taxon>
        <taxon>Flavobacteriia</taxon>
        <taxon>Flavobacteriales</taxon>
        <taxon>Crocinitomicaceae</taxon>
        <taxon>Putridiphycobacter</taxon>
    </lineage>
</organism>
<evidence type="ECO:0000313" key="2">
    <source>
        <dbReference type="Proteomes" id="UP000249248"/>
    </source>
</evidence>
<gene>
    <name evidence="1" type="ORF">DNU06_01390</name>
</gene>
<dbReference type="AlphaFoldDB" id="A0A2W1N3U5"/>